<feature type="signal peptide" evidence="13">
    <location>
        <begin position="1"/>
        <end position="17"/>
    </location>
</feature>
<comment type="subcellular location">
    <subcellularLocation>
        <location evidence="1">Cell membrane</location>
        <topology evidence="1">Single-pass type I membrane protein</topology>
    </subcellularLocation>
</comment>
<dbReference type="PANTHER" id="PTHR14076">
    <property type="entry name" value="RECEPTOR ACTIVITY MODIFYING PROTEIN RAMP"/>
    <property type="match status" value="1"/>
</dbReference>
<dbReference type="PANTHER" id="PTHR14076:SF9">
    <property type="entry name" value="RECEPTOR ACTIVITY-MODIFYING PROTEIN 2"/>
    <property type="match status" value="1"/>
</dbReference>
<comment type="caution">
    <text evidence="14">The sequence shown here is derived from an EMBL/GenBank/DDBJ whole genome shotgun (WGS) entry which is preliminary data.</text>
</comment>
<dbReference type="GO" id="GO:0015026">
    <property type="term" value="F:coreceptor activity"/>
    <property type="evidence" value="ECO:0007669"/>
    <property type="project" value="InterPro"/>
</dbReference>
<evidence type="ECO:0008006" key="16">
    <source>
        <dbReference type="Google" id="ProtNLM"/>
    </source>
</evidence>
<dbReference type="Gene3D" id="1.10.150.510">
    <property type="entry name" value="Receptor activity modifying family"/>
    <property type="match status" value="1"/>
</dbReference>
<dbReference type="Pfam" id="PF04901">
    <property type="entry name" value="RAMP"/>
    <property type="match status" value="1"/>
</dbReference>
<evidence type="ECO:0000256" key="13">
    <source>
        <dbReference type="SAM" id="SignalP"/>
    </source>
</evidence>
<dbReference type="GO" id="GO:0006886">
    <property type="term" value="P:intracellular protein transport"/>
    <property type="evidence" value="ECO:0007669"/>
    <property type="project" value="InterPro"/>
</dbReference>
<dbReference type="GO" id="GO:0072659">
    <property type="term" value="P:protein localization to plasma membrane"/>
    <property type="evidence" value="ECO:0007669"/>
    <property type="project" value="TreeGrafter"/>
</dbReference>
<dbReference type="GO" id="GO:0001525">
    <property type="term" value="P:angiogenesis"/>
    <property type="evidence" value="ECO:0007669"/>
    <property type="project" value="TreeGrafter"/>
</dbReference>
<evidence type="ECO:0000256" key="2">
    <source>
        <dbReference type="ARBA" id="ARBA00007087"/>
    </source>
</evidence>
<evidence type="ECO:0000256" key="1">
    <source>
        <dbReference type="ARBA" id="ARBA00004251"/>
    </source>
</evidence>
<dbReference type="GO" id="GO:0007186">
    <property type="term" value="P:G protein-coupled receptor signaling pathway"/>
    <property type="evidence" value="ECO:0007669"/>
    <property type="project" value="TreeGrafter"/>
</dbReference>
<dbReference type="Proteomes" id="UP001488805">
    <property type="component" value="Unassembled WGS sequence"/>
</dbReference>
<evidence type="ECO:0000256" key="3">
    <source>
        <dbReference type="ARBA" id="ARBA00022448"/>
    </source>
</evidence>
<feature type="compositionally biased region" description="Basic and acidic residues" evidence="11">
    <location>
        <begin position="24"/>
        <end position="35"/>
    </location>
</feature>
<dbReference type="GO" id="GO:0031623">
    <property type="term" value="P:receptor internalization"/>
    <property type="evidence" value="ECO:0007669"/>
    <property type="project" value="TreeGrafter"/>
</dbReference>
<dbReference type="InterPro" id="IPR006985">
    <property type="entry name" value="RAMP"/>
</dbReference>
<evidence type="ECO:0000256" key="7">
    <source>
        <dbReference type="ARBA" id="ARBA00022989"/>
    </source>
</evidence>
<name>A0AAW1F7G0_ZOAVI</name>
<keyword evidence="6 13" id="KW-0732">Signal</keyword>
<dbReference type="GO" id="GO:0032870">
    <property type="term" value="P:cellular response to hormone stimulus"/>
    <property type="evidence" value="ECO:0007669"/>
    <property type="project" value="TreeGrafter"/>
</dbReference>
<dbReference type="InterPro" id="IPR038126">
    <property type="entry name" value="RAMP_sf"/>
</dbReference>
<evidence type="ECO:0000256" key="11">
    <source>
        <dbReference type="SAM" id="MobiDB-lite"/>
    </source>
</evidence>
<keyword evidence="4" id="KW-1003">Cell membrane</keyword>
<protein>
    <recommendedName>
        <fullName evidence="16">Receptor activity modifying protein 3</fullName>
    </recommendedName>
</protein>
<keyword evidence="7 12" id="KW-1133">Transmembrane helix</keyword>
<evidence type="ECO:0000256" key="9">
    <source>
        <dbReference type="ARBA" id="ARBA00023157"/>
    </source>
</evidence>
<evidence type="ECO:0000313" key="14">
    <source>
        <dbReference type="EMBL" id="KAK9530871.1"/>
    </source>
</evidence>
<gene>
    <name evidence="14" type="ORF">VZT92_012346</name>
</gene>
<dbReference type="EMBL" id="JBCEZU010000100">
    <property type="protein sequence ID" value="KAK9530871.1"/>
    <property type="molecule type" value="Genomic_DNA"/>
</dbReference>
<keyword evidence="15" id="KW-1185">Reference proteome</keyword>
<dbReference type="GO" id="GO:0009986">
    <property type="term" value="C:cell surface"/>
    <property type="evidence" value="ECO:0007669"/>
    <property type="project" value="TreeGrafter"/>
</dbReference>
<dbReference type="GO" id="GO:0006816">
    <property type="term" value="P:calcium ion transport"/>
    <property type="evidence" value="ECO:0007669"/>
    <property type="project" value="TreeGrafter"/>
</dbReference>
<dbReference type="GO" id="GO:0008277">
    <property type="term" value="P:regulation of G protein-coupled receptor signaling pathway"/>
    <property type="evidence" value="ECO:0007669"/>
    <property type="project" value="InterPro"/>
</dbReference>
<keyword evidence="10" id="KW-0675">Receptor</keyword>
<evidence type="ECO:0000313" key="15">
    <source>
        <dbReference type="Proteomes" id="UP001488805"/>
    </source>
</evidence>
<keyword evidence="3" id="KW-0813">Transport</keyword>
<feature type="region of interest" description="Disordered" evidence="11">
    <location>
        <begin position="19"/>
        <end position="56"/>
    </location>
</feature>
<comment type="similarity">
    <text evidence="2">Belongs to the RAMP family.</text>
</comment>
<keyword evidence="5 12" id="KW-0812">Transmembrane</keyword>
<dbReference type="AlphaFoldDB" id="A0AAW1F7G0"/>
<evidence type="ECO:0000256" key="4">
    <source>
        <dbReference type="ARBA" id="ARBA00022475"/>
    </source>
</evidence>
<evidence type="ECO:0000256" key="6">
    <source>
        <dbReference type="ARBA" id="ARBA00022729"/>
    </source>
</evidence>
<evidence type="ECO:0000256" key="12">
    <source>
        <dbReference type="SAM" id="Phobius"/>
    </source>
</evidence>
<feature type="transmembrane region" description="Helical" evidence="12">
    <location>
        <begin position="186"/>
        <end position="207"/>
    </location>
</feature>
<evidence type="ECO:0000256" key="5">
    <source>
        <dbReference type="ARBA" id="ARBA00022692"/>
    </source>
</evidence>
<keyword evidence="9" id="KW-1015">Disulfide bond</keyword>
<dbReference type="GO" id="GO:0005886">
    <property type="term" value="C:plasma membrane"/>
    <property type="evidence" value="ECO:0007669"/>
    <property type="project" value="UniProtKB-SubCell"/>
</dbReference>
<accession>A0AAW1F7G0</accession>
<dbReference type="GO" id="GO:0043235">
    <property type="term" value="C:receptor complex"/>
    <property type="evidence" value="ECO:0007669"/>
    <property type="project" value="TreeGrafter"/>
</dbReference>
<keyword evidence="8 12" id="KW-0472">Membrane</keyword>
<evidence type="ECO:0000256" key="10">
    <source>
        <dbReference type="ARBA" id="ARBA00023170"/>
    </source>
</evidence>
<feature type="compositionally biased region" description="Polar residues" evidence="11">
    <location>
        <begin position="36"/>
        <end position="47"/>
    </location>
</feature>
<organism evidence="14 15">
    <name type="scientific">Zoarces viviparus</name>
    <name type="common">Viviparous eelpout</name>
    <name type="synonym">Blennius viviparus</name>
    <dbReference type="NCBI Taxonomy" id="48416"/>
    <lineage>
        <taxon>Eukaryota</taxon>
        <taxon>Metazoa</taxon>
        <taxon>Chordata</taxon>
        <taxon>Craniata</taxon>
        <taxon>Vertebrata</taxon>
        <taxon>Euteleostomi</taxon>
        <taxon>Actinopterygii</taxon>
        <taxon>Neopterygii</taxon>
        <taxon>Teleostei</taxon>
        <taxon>Neoteleostei</taxon>
        <taxon>Acanthomorphata</taxon>
        <taxon>Eupercaria</taxon>
        <taxon>Perciformes</taxon>
        <taxon>Cottioidei</taxon>
        <taxon>Zoarcales</taxon>
        <taxon>Zoarcidae</taxon>
        <taxon>Zoarcinae</taxon>
        <taxon>Zoarces</taxon>
    </lineage>
</organism>
<reference evidence="14 15" key="1">
    <citation type="journal article" date="2024" name="Genome Biol. Evol.">
        <title>Chromosome-level genome assembly of the viviparous eelpout Zoarces viviparus.</title>
        <authorList>
            <person name="Fuhrmann N."/>
            <person name="Brasseur M.V."/>
            <person name="Bakowski C.E."/>
            <person name="Podsiadlowski L."/>
            <person name="Prost S."/>
            <person name="Krehenwinkel H."/>
            <person name="Mayer C."/>
        </authorList>
    </citation>
    <scope>NUCLEOTIDE SEQUENCE [LARGE SCALE GENOMIC DNA]</scope>
    <source>
        <strain evidence="14">NO-MEL_2022_Ind0_liver</strain>
    </source>
</reference>
<proteinExistence type="inferred from homology"/>
<sequence length="213" mass="24525">MTLYLLFLILILGEVESQTDNMTEEEKSKAERNQTFRESIANNSTMKPGSPTPSLDKDERRLIEEELQNNQTSSVITEDDESFQDQENKFQGEHCQEEALEEYGDIICVHNFHTQMRSISAEDWCVMENIIRPYNDMSLCLEVLSNFTGCYYPNPITQDFFRSVHSRYFHDCSKEALPFEDAPHGLVVALTLVPVSLIPVLVYLVVWKSSVQV</sequence>
<evidence type="ECO:0000256" key="8">
    <source>
        <dbReference type="ARBA" id="ARBA00023136"/>
    </source>
</evidence>
<feature type="chain" id="PRO_5043430084" description="Receptor activity modifying protein 3" evidence="13">
    <location>
        <begin position="18"/>
        <end position="213"/>
    </location>
</feature>